<keyword evidence="2" id="KW-1185">Reference proteome</keyword>
<name>A0AAN9QR57_CANGL</name>
<organism evidence="1 2">
    <name type="scientific">Canavalia gladiata</name>
    <name type="common">Sword bean</name>
    <name type="synonym">Dolichos gladiatus</name>
    <dbReference type="NCBI Taxonomy" id="3824"/>
    <lineage>
        <taxon>Eukaryota</taxon>
        <taxon>Viridiplantae</taxon>
        <taxon>Streptophyta</taxon>
        <taxon>Embryophyta</taxon>
        <taxon>Tracheophyta</taxon>
        <taxon>Spermatophyta</taxon>
        <taxon>Magnoliopsida</taxon>
        <taxon>eudicotyledons</taxon>
        <taxon>Gunneridae</taxon>
        <taxon>Pentapetalae</taxon>
        <taxon>rosids</taxon>
        <taxon>fabids</taxon>
        <taxon>Fabales</taxon>
        <taxon>Fabaceae</taxon>
        <taxon>Papilionoideae</taxon>
        <taxon>50 kb inversion clade</taxon>
        <taxon>NPAAA clade</taxon>
        <taxon>indigoferoid/millettioid clade</taxon>
        <taxon>Phaseoleae</taxon>
        <taxon>Canavalia</taxon>
    </lineage>
</organism>
<evidence type="ECO:0000313" key="1">
    <source>
        <dbReference type="EMBL" id="KAK7344807.1"/>
    </source>
</evidence>
<protein>
    <submittedName>
        <fullName evidence="1">Uncharacterized protein</fullName>
    </submittedName>
</protein>
<dbReference type="EMBL" id="JAYMYQ010000003">
    <property type="protein sequence ID" value="KAK7344807.1"/>
    <property type="molecule type" value="Genomic_DNA"/>
</dbReference>
<gene>
    <name evidence="1" type="ORF">VNO77_14913</name>
</gene>
<dbReference type="Proteomes" id="UP001367508">
    <property type="component" value="Unassembled WGS sequence"/>
</dbReference>
<evidence type="ECO:0000313" key="2">
    <source>
        <dbReference type="Proteomes" id="UP001367508"/>
    </source>
</evidence>
<sequence>MVITRLTMPFHTETIRKPQDAFNMVVDNNNLPFIHPLENYSVLDFVDADVEDVVAVKPLPIETTPFKLVETERIEGAGC</sequence>
<proteinExistence type="predicted"/>
<comment type="caution">
    <text evidence="1">The sequence shown here is derived from an EMBL/GenBank/DDBJ whole genome shotgun (WGS) entry which is preliminary data.</text>
</comment>
<reference evidence="1 2" key="1">
    <citation type="submission" date="2024-01" db="EMBL/GenBank/DDBJ databases">
        <title>The genomes of 5 underutilized Papilionoideae crops provide insights into root nodulation and disease resistanc.</title>
        <authorList>
            <person name="Jiang F."/>
        </authorList>
    </citation>
    <scope>NUCLEOTIDE SEQUENCE [LARGE SCALE GENOMIC DNA]</scope>
    <source>
        <strain evidence="1">LVBAO_FW01</strain>
        <tissue evidence="1">Leaves</tissue>
    </source>
</reference>
<accession>A0AAN9QR57</accession>
<dbReference type="AlphaFoldDB" id="A0AAN9QR57"/>